<dbReference type="Proteomes" id="UP000828941">
    <property type="component" value="Chromosome 7"/>
</dbReference>
<comment type="caution">
    <text evidence="1">The sequence shown here is derived from an EMBL/GenBank/DDBJ whole genome shotgun (WGS) entry which is preliminary data.</text>
</comment>
<organism evidence="1 2">
    <name type="scientific">Bauhinia variegata</name>
    <name type="common">Purple orchid tree</name>
    <name type="synonym">Phanera variegata</name>
    <dbReference type="NCBI Taxonomy" id="167791"/>
    <lineage>
        <taxon>Eukaryota</taxon>
        <taxon>Viridiplantae</taxon>
        <taxon>Streptophyta</taxon>
        <taxon>Embryophyta</taxon>
        <taxon>Tracheophyta</taxon>
        <taxon>Spermatophyta</taxon>
        <taxon>Magnoliopsida</taxon>
        <taxon>eudicotyledons</taxon>
        <taxon>Gunneridae</taxon>
        <taxon>Pentapetalae</taxon>
        <taxon>rosids</taxon>
        <taxon>fabids</taxon>
        <taxon>Fabales</taxon>
        <taxon>Fabaceae</taxon>
        <taxon>Cercidoideae</taxon>
        <taxon>Cercideae</taxon>
        <taxon>Bauhiniinae</taxon>
        <taxon>Bauhinia</taxon>
    </lineage>
</organism>
<reference evidence="1 2" key="1">
    <citation type="journal article" date="2022" name="DNA Res.">
        <title>Chromosomal-level genome assembly of the orchid tree Bauhinia variegata (Leguminosae; Cercidoideae) supports the allotetraploid origin hypothesis of Bauhinia.</title>
        <authorList>
            <person name="Zhong Y."/>
            <person name="Chen Y."/>
            <person name="Zheng D."/>
            <person name="Pang J."/>
            <person name="Liu Y."/>
            <person name="Luo S."/>
            <person name="Meng S."/>
            <person name="Qian L."/>
            <person name="Wei D."/>
            <person name="Dai S."/>
            <person name="Zhou R."/>
        </authorList>
    </citation>
    <scope>NUCLEOTIDE SEQUENCE [LARGE SCALE GENOMIC DNA]</scope>
    <source>
        <strain evidence="1">BV-YZ2020</strain>
    </source>
</reference>
<sequence>MKKGYWIPSVCREMEDYDLPGQRKDPKQKGRNVVWSIAMDKCLIEALAVQAKNGKTNVSMKMHTLLLVSL</sequence>
<accession>A0ACB9N956</accession>
<protein>
    <submittedName>
        <fullName evidence="1">Uncharacterized protein</fullName>
    </submittedName>
</protein>
<dbReference type="EMBL" id="CM039432">
    <property type="protein sequence ID" value="KAI4332894.1"/>
    <property type="molecule type" value="Genomic_DNA"/>
</dbReference>
<keyword evidence="2" id="KW-1185">Reference proteome</keyword>
<evidence type="ECO:0000313" key="2">
    <source>
        <dbReference type="Proteomes" id="UP000828941"/>
    </source>
</evidence>
<proteinExistence type="predicted"/>
<evidence type="ECO:0000313" key="1">
    <source>
        <dbReference type="EMBL" id="KAI4332894.1"/>
    </source>
</evidence>
<name>A0ACB9N956_BAUVA</name>
<gene>
    <name evidence="1" type="ORF">L6164_017768</name>
</gene>